<organism evidence="3 4">
    <name type="scientific">Caenorhabditis angaria</name>
    <dbReference type="NCBI Taxonomy" id="860376"/>
    <lineage>
        <taxon>Eukaryota</taxon>
        <taxon>Metazoa</taxon>
        <taxon>Ecdysozoa</taxon>
        <taxon>Nematoda</taxon>
        <taxon>Chromadorea</taxon>
        <taxon>Rhabditida</taxon>
        <taxon>Rhabditina</taxon>
        <taxon>Rhabditomorpha</taxon>
        <taxon>Rhabditoidea</taxon>
        <taxon>Rhabditidae</taxon>
        <taxon>Peloderinae</taxon>
        <taxon>Caenorhabditis</taxon>
    </lineage>
</organism>
<keyword evidence="1" id="KW-1133">Transmembrane helix</keyword>
<dbReference type="Proteomes" id="UP001152747">
    <property type="component" value="Unassembled WGS sequence"/>
</dbReference>
<comment type="caution">
    <text evidence="3">The sequence shown here is derived from an EMBL/GenBank/DDBJ whole genome shotgun (WGS) entry which is preliminary data.</text>
</comment>
<sequence length="529" mass="60434">MLSDSLNWNLVQIVDNSPTGQVKWGSKANGTWTGLLSHLINGTADTICTTYQYTTVRSQDFDFSYPLTNVQPFFVARAKNETINSVLWNAFKPFSWAVWGTLFASLIFNIFVMIFISKIECMIALRQKFQPFEMIWNIVQLQLNEKSDAFIFFTISAFVAALRQFVAALRHRNTCAGVAPISATVHATVASFVATPAHVLQQKNAAALRQIAAALRQMLPQLRFFSRETLSKIVDRKLFSGNIVLFLFALLQSGLMVDLYKGLLLTSLLTSNRATPFQNSDEMIQLIAENKYHIVTDWLSWYYDDLEHSNVSHFVKLRAAVKNNPVVQVRSVDEALDLVDTGKYVYPMQQDTLSFHMSKERCGYIYIGQGMPQVFSYFLFPKNSSYISEFNQHIIKNYEFIQRTINKYFISGYELGKGSCGSDSEDSHEYSNNLDSKIKNSVSQKPLDLESVIGVFMIGALGIGISFIAFFTEIYHYWHMRILERHIRLKNHINVPHLVKIAQFHLSSKENHKNIDVMKLVDVLPKKQI</sequence>
<dbReference type="Gene3D" id="3.40.190.10">
    <property type="entry name" value="Periplasmic binding protein-like II"/>
    <property type="match status" value="3"/>
</dbReference>
<keyword evidence="1" id="KW-0472">Membrane</keyword>
<dbReference type="Pfam" id="PF00497">
    <property type="entry name" value="SBP_bac_3"/>
    <property type="match status" value="1"/>
</dbReference>
<keyword evidence="4" id="KW-1185">Reference proteome</keyword>
<dbReference type="InterPro" id="IPR001638">
    <property type="entry name" value="Solute-binding_3/MltF_N"/>
</dbReference>
<feature type="transmembrane region" description="Helical" evidence="1">
    <location>
        <begin position="238"/>
        <end position="257"/>
    </location>
</feature>
<dbReference type="OrthoDB" id="8182981at2759"/>
<feature type="domain" description="Solute-binding protein family 3/N-terminal" evidence="2">
    <location>
        <begin position="30"/>
        <end position="218"/>
    </location>
</feature>
<dbReference type="EMBL" id="CANHGI010000005">
    <property type="protein sequence ID" value="CAI5452669.1"/>
    <property type="molecule type" value="Genomic_DNA"/>
</dbReference>
<dbReference type="SUPFAM" id="SSF53850">
    <property type="entry name" value="Periplasmic binding protein-like II"/>
    <property type="match status" value="1"/>
</dbReference>
<feature type="transmembrane region" description="Helical" evidence="1">
    <location>
        <begin position="452"/>
        <end position="478"/>
    </location>
</feature>
<reference evidence="3" key="1">
    <citation type="submission" date="2022-11" db="EMBL/GenBank/DDBJ databases">
        <authorList>
            <person name="Kikuchi T."/>
        </authorList>
    </citation>
    <scope>NUCLEOTIDE SEQUENCE</scope>
    <source>
        <strain evidence="3">PS1010</strain>
    </source>
</reference>
<name>A0A9P1IYU6_9PELO</name>
<dbReference type="PANTHER" id="PTHR22714">
    <property type="entry name" value="PROTEIN CBG02446-RELATED"/>
    <property type="match status" value="1"/>
</dbReference>
<dbReference type="InterPro" id="IPR040128">
    <property type="entry name" value="T25E4.2-like"/>
</dbReference>
<feature type="transmembrane region" description="Helical" evidence="1">
    <location>
        <begin position="96"/>
        <end position="116"/>
    </location>
</feature>
<dbReference type="PANTHER" id="PTHR22714:SF7">
    <property type="entry name" value="SOLUTE-BINDING PROTEIN FAMILY 3_N-TERMINAL DOMAIN-CONTAINING PROTEIN"/>
    <property type="match status" value="1"/>
</dbReference>
<accession>A0A9P1IYU6</accession>
<keyword evidence="1" id="KW-0812">Transmembrane</keyword>
<evidence type="ECO:0000313" key="3">
    <source>
        <dbReference type="EMBL" id="CAI5452669.1"/>
    </source>
</evidence>
<protein>
    <recommendedName>
        <fullName evidence="2">Solute-binding protein family 3/N-terminal domain-containing protein</fullName>
    </recommendedName>
</protein>
<dbReference type="AlphaFoldDB" id="A0A9P1IYU6"/>
<evidence type="ECO:0000313" key="4">
    <source>
        <dbReference type="Proteomes" id="UP001152747"/>
    </source>
</evidence>
<evidence type="ECO:0000259" key="2">
    <source>
        <dbReference type="Pfam" id="PF00497"/>
    </source>
</evidence>
<gene>
    <name evidence="3" type="ORF">CAMP_LOCUS15306</name>
</gene>
<proteinExistence type="predicted"/>
<evidence type="ECO:0000256" key="1">
    <source>
        <dbReference type="SAM" id="Phobius"/>
    </source>
</evidence>